<protein>
    <submittedName>
        <fullName evidence="2">Uncharacterized protein</fullName>
    </submittedName>
</protein>
<evidence type="ECO:0000313" key="2">
    <source>
        <dbReference type="EMBL" id="TNN31181.1"/>
    </source>
</evidence>
<keyword evidence="3" id="KW-1185">Reference proteome</keyword>
<evidence type="ECO:0000313" key="3">
    <source>
        <dbReference type="Proteomes" id="UP000314294"/>
    </source>
</evidence>
<feature type="region of interest" description="Disordered" evidence="1">
    <location>
        <begin position="1"/>
        <end position="73"/>
    </location>
</feature>
<evidence type="ECO:0000256" key="1">
    <source>
        <dbReference type="SAM" id="MobiDB-lite"/>
    </source>
</evidence>
<comment type="caution">
    <text evidence="2">The sequence shown here is derived from an EMBL/GenBank/DDBJ whole genome shotgun (WGS) entry which is preliminary data.</text>
</comment>
<proteinExistence type="predicted"/>
<accession>A0A4Z2ERG6</accession>
<gene>
    <name evidence="2" type="ORF">EYF80_058666</name>
</gene>
<name>A0A4Z2ERG6_9TELE</name>
<dbReference type="Proteomes" id="UP000314294">
    <property type="component" value="Unassembled WGS sequence"/>
</dbReference>
<dbReference type="AlphaFoldDB" id="A0A4Z2ERG6"/>
<reference evidence="2 3" key="1">
    <citation type="submission" date="2019-03" db="EMBL/GenBank/DDBJ databases">
        <title>First draft genome of Liparis tanakae, snailfish: a comprehensive survey of snailfish specific genes.</title>
        <authorList>
            <person name="Kim W."/>
            <person name="Song I."/>
            <person name="Jeong J.-H."/>
            <person name="Kim D."/>
            <person name="Kim S."/>
            <person name="Ryu S."/>
            <person name="Song J.Y."/>
            <person name="Lee S.K."/>
        </authorList>
    </citation>
    <scope>NUCLEOTIDE SEQUENCE [LARGE SCALE GENOMIC DNA]</scope>
    <source>
        <tissue evidence="2">Muscle</tissue>
    </source>
</reference>
<dbReference type="EMBL" id="SRLO01003721">
    <property type="protein sequence ID" value="TNN31181.1"/>
    <property type="molecule type" value="Genomic_DNA"/>
</dbReference>
<sequence length="132" mass="14246">MSARSDRPRVSVQPRVLGPARSRVQHHGQRPFTSPLVRQPGSCPRSWTGSGLRGQGGHRRPGGSPEVIGGTKDNTLLPDHALTIMGCLICHTGRGRVITHNQNLITGEEHSRVTTATRGDVFMLGKCNAALR</sequence>
<organism evidence="2 3">
    <name type="scientific">Liparis tanakae</name>
    <name type="common">Tanaka's snailfish</name>
    <dbReference type="NCBI Taxonomy" id="230148"/>
    <lineage>
        <taxon>Eukaryota</taxon>
        <taxon>Metazoa</taxon>
        <taxon>Chordata</taxon>
        <taxon>Craniata</taxon>
        <taxon>Vertebrata</taxon>
        <taxon>Euteleostomi</taxon>
        <taxon>Actinopterygii</taxon>
        <taxon>Neopterygii</taxon>
        <taxon>Teleostei</taxon>
        <taxon>Neoteleostei</taxon>
        <taxon>Acanthomorphata</taxon>
        <taxon>Eupercaria</taxon>
        <taxon>Perciformes</taxon>
        <taxon>Cottioidei</taxon>
        <taxon>Cottales</taxon>
        <taxon>Liparidae</taxon>
        <taxon>Liparis</taxon>
    </lineage>
</organism>